<feature type="compositionally biased region" description="Basic and acidic residues" evidence="1">
    <location>
        <begin position="31"/>
        <end position="58"/>
    </location>
</feature>
<comment type="caution">
    <text evidence="2">The sequence shown here is derived from an EMBL/GenBank/DDBJ whole genome shotgun (WGS) entry which is preliminary data.</text>
</comment>
<evidence type="ECO:0000313" key="2">
    <source>
        <dbReference type="EMBL" id="KAK9105982.1"/>
    </source>
</evidence>
<dbReference type="AlphaFoldDB" id="A0AAP0F8S6"/>
<reference evidence="2 3" key="1">
    <citation type="submission" date="2024-01" db="EMBL/GenBank/DDBJ databases">
        <title>Genome assemblies of Stephania.</title>
        <authorList>
            <person name="Yang L."/>
        </authorList>
    </citation>
    <scope>NUCLEOTIDE SEQUENCE [LARGE SCALE GENOMIC DNA]</scope>
    <source>
        <strain evidence="2">JXDWG</strain>
        <tissue evidence="2">Leaf</tissue>
    </source>
</reference>
<protein>
    <submittedName>
        <fullName evidence="2">Uncharacterized protein</fullName>
    </submittedName>
</protein>
<evidence type="ECO:0000256" key="1">
    <source>
        <dbReference type="SAM" id="MobiDB-lite"/>
    </source>
</evidence>
<name>A0AAP0F8S6_9MAGN</name>
<organism evidence="2 3">
    <name type="scientific">Stephania cephalantha</name>
    <dbReference type="NCBI Taxonomy" id="152367"/>
    <lineage>
        <taxon>Eukaryota</taxon>
        <taxon>Viridiplantae</taxon>
        <taxon>Streptophyta</taxon>
        <taxon>Embryophyta</taxon>
        <taxon>Tracheophyta</taxon>
        <taxon>Spermatophyta</taxon>
        <taxon>Magnoliopsida</taxon>
        <taxon>Ranunculales</taxon>
        <taxon>Menispermaceae</taxon>
        <taxon>Menispermoideae</taxon>
        <taxon>Cissampelideae</taxon>
        <taxon>Stephania</taxon>
    </lineage>
</organism>
<feature type="region of interest" description="Disordered" evidence="1">
    <location>
        <begin position="1"/>
        <end position="58"/>
    </location>
</feature>
<sequence>MPTPRVHQTLPPTYHTHTHTHHTCKHNRFRSGRERGRRRGEEEEKKERAGKEERRWRRDHDRGELCRLLFFAAMAV</sequence>
<feature type="compositionally biased region" description="Basic residues" evidence="1">
    <location>
        <begin position="16"/>
        <end position="30"/>
    </location>
</feature>
<keyword evidence="3" id="KW-1185">Reference proteome</keyword>
<accession>A0AAP0F8S6</accession>
<gene>
    <name evidence="2" type="ORF">Scep_022826</name>
</gene>
<evidence type="ECO:0000313" key="3">
    <source>
        <dbReference type="Proteomes" id="UP001419268"/>
    </source>
</evidence>
<proteinExistence type="predicted"/>
<dbReference type="EMBL" id="JBBNAG010000009">
    <property type="protein sequence ID" value="KAK9105982.1"/>
    <property type="molecule type" value="Genomic_DNA"/>
</dbReference>
<dbReference type="Proteomes" id="UP001419268">
    <property type="component" value="Unassembled WGS sequence"/>
</dbReference>